<dbReference type="Gene3D" id="3.20.20.100">
    <property type="entry name" value="NADP-dependent oxidoreductase domain"/>
    <property type="match status" value="1"/>
</dbReference>
<keyword evidence="5" id="KW-1185">Reference proteome</keyword>
<organism evidence="4 5">
    <name type="scientific">Streptomyces nogalater</name>
    <dbReference type="NCBI Taxonomy" id="38314"/>
    <lineage>
        <taxon>Bacteria</taxon>
        <taxon>Bacillati</taxon>
        <taxon>Actinomycetota</taxon>
        <taxon>Actinomycetes</taxon>
        <taxon>Kitasatosporales</taxon>
        <taxon>Streptomycetaceae</taxon>
        <taxon>Streptomyces</taxon>
    </lineage>
</organism>
<protein>
    <submittedName>
        <fullName evidence="4">Aldo/keto reductase</fullName>
    </submittedName>
</protein>
<keyword evidence="1" id="KW-0560">Oxidoreductase</keyword>
<accession>A0ABW0WDF6</accession>
<evidence type="ECO:0000259" key="3">
    <source>
        <dbReference type="Pfam" id="PF00248"/>
    </source>
</evidence>
<evidence type="ECO:0000313" key="5">
    <source>
        <dbReference type="Proteomes" id="UP001596065"/>
    </source>
</evidence>
<feature type="domain" description="NADP-dependent oxidoreductase" evidence="3">
    <location>
        <begin position="15"/>
        <end position="314"/>
    </location>
</feature>
<dbReference type="InterPro" id="IPR023210">
    <property type="entry name" value="NADP_OxRdtase_dom"/>
</dbReference>
<sequence>MRTTTLGRTGIKVSRIALGTMMLGAWGQRDHQEAERLIHEALDAGVNLIDTADMYADGESERIVGKALRGRRDAVVLATKVHFPMGDDPNSSGNSRRWIRRAVEDSLRRLDTDRIDLYQVHRPDPHTDLDETLSVLSDLVREGKVMAIGSSDFPAEQMVESRWVAERRGHVPFHTEQPPYSILMRGVERAVLPTAQRHAVGVLTWSPLASGWLTGRYRGDRPLELNDFRSTLIPHKFDLGLPGNVRKFEVVEELLKLSEEAGIPLTRLALAFVLAHPAVDSAIIGPRTREQLTDLLAADTVTLDEAVLDRIDELVPPGTDLNPSDADYTPPHLADASLRRRPRTHSM</sequence>
<dbReference type="PANTHER" id="PTHR43364">
    <property type="entry name" value="NADH-SPECIFIC METHYLGLYOXAL REDUCTASE-RELATED"/>
    <property type="match status" value="1"/>
</dbReference>
<dbReference type="SUPFAM" id="SSF51430">
    <property type="entry name" value="NAD(P)-linked oxidoreductase"/>
    <property type="match status" value="1"/>
</dbReference>
<dbReference type="Pfam" id="PF00248">
    <property type="entry name" value="Aldo_ket_red"/>
    <property type="match status" value="1"/>
</dbReference>
<dbReference type="InterPro" id="IPR036812">
    <property type="entry name" value="NAD(P)_OxRdtase_dom_sf"/>
</dbReference>
<evidence type="ECO:0000256" key="2">
    <source>
        <dbReference type="SAM" id="MobiDB-lite"/>
    </source>
</evidence>
<dbReference type="InterPro" id="IPR050523">
    <property type="entry name" value="AKR_Detox_Biosynth"/>
</dbReference>
<name>A0ABW0WDF6_STRNO</name>
<dbReference type="PRINTS" id="PR00069">
    <property type="entry name" value="ALDKETRDTASE"/>
</dbReference>
<proteinExistence type="predicted"/>
<dbReference type="Proteomes" id="UP001596065">
    <property type="component" value="Unassembled WGS sequence"/>
</dbReference>
<feature type="region of interest" description="Disordered" evidence="2">
    <location>
        <begin position="314"/>
        <end position="347"/>
    </location>
</feature>
<dbReference type="EMBL" id="JBHSOE010000016">
    <property type="protein sequence ID" value="MFC5656286.1"/>
    <property type="molecule type" value="Genomic_DNA"/>
</dbReference>
<comment type="caution">
    <text evidence="4">The sequence shown here is derived from an EMBL/GenBank/DDBJ whole genome shotgun (WGS) entry which is preliminary data.</text>
</comment>
<gene>
    <name evidence="4" type="ORF">ACFP3J_12415</name>
</gene>
<evidence type="ECO:0000256" key="1">
    <source>
        <dbReference type="ARBA" id="ARBA00023002"/>
    </source>
</evidence>
<dbReference type="PANTHER" id="PTHR43364:SF4">
    <property type="entry name" value="NAD(P)-LINKED OXIDOREDUCTASE SUPERFAMILY PROTEIN"/>
    <property type="match status" value="1"/>
</dbReference>
<dbReference type="InterPro" id="IPR020471">
    <property type="entry name" value="AKR"/>
</dbReference>
<evidence type="ECO:0000313" key="4">
    <source>
        <dbReference type="EMBL" id="MFC5656286.1"/>
    </source>
</evidence>
<dbReference type="RefSeq" id="WP_344350886.1">
    <property type="nucleotide sequence ID" value="NZ_BAAASM010000037.1"/>
</dbReference>
<reference evidence="5" key="1">
    <citation type="journal article" date="2019" name="Int. J. Syst. Evol. Microbiol.">
        <title>The Global Catalogue of Microorganisms (GCM) 10K type strain sequencing project: providing services to taxonomists for standard genome sequencing and annotation.</title>
        <authorList>
            <consortium name="The Broad Institute Genomics Platform"/>
            <consortium name="The Broad Institute Genome Sequencing Center for Infectious Disease"/>
            <person name="Wu L."/>
            <person name="Ma J."/>
        </authorList>
    </citation>
    <scope>NUCLEOTIDE SEQUENCE [LARGE SCALE GENOMIC DNA]</scope>
    <source>
        <strain evidence="5">KCTC 5701</strain>
    </source>
</reference>